<name>A0ABQ6MJP2_9STRA</name>
<proteinExistence type="predicted"/>
<dbReference type="EMBL" id="BRYB01000295">
    <property type="protein sequence ID" value="GMI27124.1"/>
    <property type="molecule type" value="Genomic_DNA"/>
</dbReference>
<feature type="non-terminal residue" evidence="1">
    <location>
        <position position="1"/>
    </location>
</feature>
<accession>A0ABQ6MJP2</accession>
<reference evidence="1 2" key="1">
    <citation type="journal article" date="2023" name="Commun. Biol.">
        <title>Genome analysis of Parmales, the sister group of diatoms, reveals the evolutionary specialization of diatoms from phago-mixotrophs to photoautotrophs.</title>
        <authorList>
            <person name="Ban H."/>
            <person name="Sato S."/>
            <person name="Yoshikawa S."/>
            <person name="Yamada K."/>
            <person name="Nakamura Y."/>
            <person name="Ichinomiya M."/>
            <person name="Sato N."/>
            <person name="Blanc-Mathieu R."/>
            <person name="Endo H."/>
            <person name="Kuwata A."/>
            <person name="Ogata H."/>
        </authorList>
    </citation>
    <scope>NUCLEOTIDE SEQUENCE [LARGE SCALE GENOMIC DNA]</scope>
</reference>
<evidence type="ECO:0000313" key="2">
    <source>
        <dbReference type="Proteomes" id="UP001165060"/>
    </source>
</evidence>
<protein>
    <submittedName>
        <fullName evidence="1">Uncharacterized protein</fullName>
    </submittedName>
</protein>
<keyword evidence="2" id="KW-1185">Reference proteome</keyword>
<gene>
    <name evidence="1" type="ORF">TeGR_g7767</name>
</gene>
<sequence>RPLHRAFSGPSAVPGSAPGVDPAAVRNKNLLTAGLCFAFVGGVFYYSASAVTGGGGEGELEELERTRKINIHQSGEMKVAGGGKR</sequence>
<evidence type="ECO:0000313" key="1">
    <source>
        <dbReference type="EMBL" id="GMI27124.1"/>
    </source>
</evidence>
<organism evidence="1 2">
    <name type="scientific">Tetraparma gracilis</name>
    <dbReference type="NCBI Taxonomy" id="2962635"/>
    <lineage>
        <taxon>Eukaryota</taxon>
        <taxon>Sar</taxon>
        <taxon>Stramenopiles</taxon>
        <taxon>Ochrophyta</taxon>
        <taxon>Bolidophyceae</taxon>
        <taxon>Parmales</taxon>
        <taxon>Triparmaceae</taxon>
        <taxon>Tetraparma</taxon>
    </lineage>
</organism>
<comment type="caution">
    <text evidence="1">The sequence shown here is derived from an EMBL/GenBank/DDBJ whole genome shotgun (WGS) entry which is preliminary data.</text>
</comment>
<dbReference type="Proteomes" id="UP001165060">
    <property type="component" value="Unassembled WGS sequence"/>
</dbReference>